<organism evidence="2 3">
    <name type="scientific">Cordyceps militaris (strain CM01)</name>
    <name type="common">Caterpillar fungus</name>
    <dbReference type="NCBI Taxonomy" id="983644"/>
    <lineage>
        <taxon>Eukaryota</taxon>
        <taxon>Fungi</taxon>
        <taxon>Dikarya</taxon>
        <taxon>Ascomycota</taxon>
        <taxon>Pezizomycotina</taxon>
        <taxon>Sordariomycetes</taxon>
        <taxon>Hypocreomycetidae</taxon>
        <taxon>Hypocreales</taxon>
        <taxon>Cordycipitaceae</taxon>
        <taxon>Cordyceps</taxon>
    </lineage>
</organism>
<keyword evidence="3" id="KW-1185">Reference proteome</keyword>
<evidence type="ECO:0000313" key="3">
    <source>
        <dbReference type="Proteomes" id="UP000001610"/>
    </source>
</evidence>
<sequence length="92" mass="10476">MLFVLVLTLLDMHSGPLGIKCGTPPSEQLPSLEQGISLKYMQSQKREKSHRVAAHSRKQKQPLLFLSAISVCHRRSPFRLPRKAFGRRYSCT</sequence>
<evidence type="ECO:0000256" key="1">
    <source>
        <dbReference type="SAM" id="SignalP"/>
    </source>
</evidence>
<name>G3JRQ2_CORMM</name>
<gene>
    <name evidence="2" type="ORF">CCM_08486</name>
</gene>
<dbReference type="InParanoid" id="G3JRQ2"/>
<reference evidence="2 3" key="1">
    <citation type="journal article" date="2011" name="Genome Biol.">
        <title>Genome sequence of the insect pathogenic fungus Cordyceps militaris, a valued traditional Chinese medicine.</title>
        <authorList>
            <person name="Zheng P."/>
            <person name="Xia Y."/>
            <person name="Xiao G."/>
            <person name="Xiong C."/>
            <person name="Hu X."/>
            <person name="Zhang S."/>
            <person name="Zheng H."/>
            <person name="Huang Y."/>
            <person name="Zhou Y."/>
            <person name="Wang S."/>
            <person name="Zhao G.P."/>
            <person name="Liu X."/>
            <person name="St Leger R.J."/>
            <person name="Wang C."/>
        </authorList>
    </citation>
    <scope>NUCLEOTIDE SEQUENCE [LARGE SCALE GENOMIC DNA]</scope>
    <source>
        <strain evidence="2 3">CM01</strain>
    </source>
</reference>
<dbReference type="GeneID" id="18170493"/>
<evidence type="ECO:0008006" key="4">
    <source>
        <dbReference type="Google" id="ProtNLM"/>
    </source>
</evidence>
<protein>
    <recommendedName>
        <fullName evidence="4">Secreted protein</fullName>
    </recommendedName>
</protein>
<dbReference type="EMBL" id="JH126405">
    <property type="protein sequence ID" value="EGX88442.1"/>
    <property type="molecule type" value="Genomic_DNA"/>
</dbReference>
<keyword evidence="1" id="KW-0732">Signal</keyword>
<accession>G3JRQ2</accession>
<dbReference type="HOGENOM" id="CLU_2413188_0_0_1"/>
<dbReference type="RefSeq" id="XP_006673687.1">
    <property type="nucleotide sequence ID" value="XM_006673624.1"/>
</dbReference>
<dbReference type="KEGG" id="cmt:CCM_08486"/>
<feature type="chain" id="PRO_5003446460" description="Secreted protein" evidence="1">
    <location>
        <begin position="19"/>
        <end position="92"/>
    </location>
</feature>
<dbReference type="AlphaFoldDB" id="G3JRQ2"/>
<dbReference type="VEuPathDB" id="FungiDB:CCM_08486"/>
<dbReference type="Proteomes" id="UP000001610">
    <property type="component" value="Unassembled WGS sequence"/>
</dbReference>
<evidence type="ECO:0000313" key="2">
    <source>
        <dbReference type="EMBL" id="EGX88442.1"/>
    </source>
</evidence>
<feature type="signal peptide" evidence="1">
    <location>
        <begin position="1"/>
        <end position="18"/>
    </location>
</feature>
<proteinExistence type="predicted"/>